<keyword evidence="3 6" id="KW-1133">Transmembrane helix</keyword>
<evidence type="ECO:0000313" key="8">
    <source>
        <dbReference type="EMBL" id="MBO8202260.1"/>
    </source>
</evidence>
<name>A0ABS3Y3M2_9ACTN</name>
<evidence type="ECO:0000256" key="4">
    <source>
        <dbReference type="ARBA" id="ARBA00023136"/>
    </source>
</evidence>
<keyword evidence="4 6" id="KW-0472">Membrane</keyword>
<accession>A0ABS3Y3M2</accession>
<proteinExistence type="predicted"/>
<dbReference type="GeneID" id="96262632"/>
<feature type="transmembrane region" description="Helical" evidence="6">
    <location>
        <begin position="37"/>
        <end position="58"/>
    </location>
</feature>
<dbReference type="Proteomes" id="UP000721954">
    <property type="component" value="Unassembled WGS sequence"/>
</dbReference>
<reference evidence="8 9" key="1">
    <citation type="submission" date="2021-02" db="EMBL/GenBank/DDBJ databases">
        <title>Streptomyces spirodelae sp. nov., isolated from duckweed.</title>
        <authorList>
            <person name="Saimee Y."/>
            <person name="Duangmal K."/>
        </authorList>
    </citation>
    <scope>NUCLEOTIDE SEQUENCE [LARGE SCALE GENOMIC DNA]</scope>
    <source>
        <strain evidence="8 9">DSM 42105</strain>
    </source>
</reference>
<keyword evidence="2 6" id="KW-0812">Transmembrane</keyword>
<evidence type="ECO:0000256" key="1">
    <source>
        <dbReference type="ARBA" id="ARBA00004141"/>
    </source>
</evidence>
<comment type="caution">
    <text evidence="8">The sequence shown here is derived from an EMBL/GenBank/DDBJ whole genome shotgun (WGS) entry which is preliminary data.</text>
</comment>
<feature type="transmembrane region" description="Helical" evidence="6">
    <location>
        <begin position="70"/>
        <end position="88"/>
    </location>
</feature>
<protein>
    <recommendedName>
        <fullName evidence="7">Methylamine utilisation protein MauE domain-containing protein</fullName>
    </recommendedName>
</protein>
<feature type="compositionally biased region" description="Basic and acidic residues" evidence="5">
    <location>
        <begin position="135"/>
        <end position="166"/>
    </location>
</feature>
<organism evidence="8 9">
    <name type="scientific">Streptomyces smyrnaeus</name>
    <dbReference type="NCBI Taxonomy" id="1387713"/>
    <lineage>
        <taxon>Bacteria</taxon>
        <taxon>Bacillati</taxon>
        <taxon>Actinomycetota</taxon>
        <taxon>Actinomycetes</taxon>
        <taxon>Kitasatosporales</taxon>
        <taxon>Streptomycetaceae</taxon>
        <taxon>Streptomyces</taxon>
    </lineage>
</organism>
<gene>
    <name evidence="8" type="ORF">JW613_28825</name>
</gene>
<dbReference type="EMBL" id="JAFFZM010000022">
    <property type="protein sequence ID" value="MBO8202260.1"/>
    <property type="molecule type" value="Genomic_DNA"/>
</dbReference>
<evidence type="ECO:0000313" key="9">
    <source>
        <dbReference type="Proteomes" id="UP000721954"/>
    </source>
</evidence>
<evidence type="ECO:0000259" key="7">
    <source>
        <dbReference type="Pfam" id="PF07291"/>
    </source>
</evidence>
<dbReference type="InterPro" id="IPR009908">
    <property type="entry name" value="Methylamine_util_MauE"/>
</dbReference>
<feature type="region of interest" description="Disordered" evidence="5">
    <location>
        <begin position="133"/>
        <end position="166"/>
    </location>
</feature>
<evidence type="ECO:0000256" key="6">
    <source>
        <dbReference type="SAM" id="Phobius"/>
    </source>
</evidence>
<feature type="transmembrane region" description="Helical" evidence="6">
    <location>
        <begin position="108"/>
        <end position="127"/>
    </location>
</feature>
<sequence length="166" mass="17693">MIARLVLGALLSAMALGQLVSFDRMPDILTTYGLTSGAASTALAAALVAAEAVGGLWLLARPRSRNAAPAWLFTAVAVAWTVLAAQAYARGLAIDNCGCFGTYLAQPLRWFVLVEDALMLAYAAVLLHGSRSRGASRDRDRTEGRPHRGHRVSDPGRDEERSAEKS</sequence>
<evidence type="ECO:0000256" key="5">
    <source>
        <dbReference type="SAM" id="MobiDB-lite"/>
    </source>
</evidence>
<dbReference type="RefSeq" id="WP_209213816.1">
    <property type="nucleotide sequence ID" value="NZ_JAFFZM010000022.1"/>
</dbReference>
<evidence type="ECO:0000256" key="2">
    <source>
        <dbReference type="ARBA" id="ARBA00022692"/>
    </source>
</evidence>
<feature type="domain" description="Methylamine utilisation protein MauE" evidence="7">
    <location>
        <begin position="2"/>
        <end position="127"/>
    </location>
</feature>
<dbReference type="Pfam" id="PF07291">
    <property type="entry name" value="MauE"/>
    <property type="match status" value="1"/>
</dbReference>
<keyword evidence="9" id="KW-1185">Reference proteome</keyword>
<evidence type="ECO:0000256" key="3">
    <source>
        <dbReference type="ARBA" id="ARBA00022989"/>
    </source>
</evidence>
<comment type="subcellular location">
    <subcellularLocation>
        <location evidence="1">Membrane</location>
        <topology evidence="1">Multi-pass membrane protein</topology>
    </subcellularLocation>
</comment>